<feature type="binding site" evidence="9">
    <location>
        <position position="11"/>
    </location>
    <ligand>
        <name>NADPH</name>
        <dbReference type="ChEBI" id="CHEBI:57783"/>
    </ligand>
</feature>
<comment type="similarity">
    <text evidence="2 9">Belongs to the DXR family.</text>
</comment>
<keyword evidence="6 9" id="KW-0464">Manganese</keyword>
<feature type="binding site" evidence="9">
    <location>
        <position position="218"/>
    </location>
    <ligand>
        <name>Mn(2+)</name>
        <dbReference type="ChEBI" id="CHEBI:29035"/>
    </ligand>
</feature>
<organism evidence="13 14">
    <name type="scientific">SAR86 cluster bacterium BACL1 MAG-120820-bin45</name>
    <dbReference type="NCBI Taxonomy" id="1655612"/>
    <lineage>
        <taxon>Bacteria</taxon>
        <taxon>Pseudomonadati</taxon>
        <taxon>Pseudomonadota</taxon>
        <taxon>Gammaproteobacteria</taxon>
        <taxon>SAR86 cluster</taxon>
    </lineage>
</organism>
<keyword evidence="5 9" id="KW-0560">Oxidoreductase</keyword>
<feature type="binding site" evidence="9">
    <location>
        <position position="146"/>
    </location>
    <ligand>
        <name>Mn(2+)</name>
        <dbReference type="ChEBI" id="CHEBI:29035"/>
    </ligand>
</feature>
<dbReference type="NCBIfam" id="TIGR00243">
    <property type="entry name" value="Dxr"/>
    <property type="match status" value="1"/>
</dbReference>
<dbReference type="Gene3D" id="1.10.1740.10">
    <property type="match status" value="1"/>
</dbReference>
<feature type="binding site" evidence="9">
    <location>
        <position position="147"/>
    </location>
    <ligand>
        <name>1-deoxy-D-xylulose 5-phosphate</name>
        <dbReference type="ChEBI" id="CHEBI:57792"/>
    </ligand>
</feature>
<feature type="binding site" evidence="9">
    <location>
        <position position="148"/>
    </location>
    <ligand>
        <name>1-deoxy-D-xylulose 5-phosphate</name>
        <dbReference type="ChEBI" id="CHEBI:57792"/>
    </ligand>
</feature>
<evidence type="ECO:0000313" key="13">
    <source>
        <dbReference type="EMBL" id="KRO95989.1"/>
    </source>
</evidence>
<feature type="binding site" evidence="9">
    <location>
        <position position="12"/>
    </location>
    <ligand>
        <name>NADPH</name>
        <dbReference type="ChEBI" id="CHEBI:57783"/>
    </ligand>
</feature>
<feature type="binding site" evidence="9">
    <location>
        <position position="173"/>
    </location>
    <ligand>
        <name>1-deoxy-D-xylulose 5-phosphate</name>
        <dbReference type="ChEBI" id="CHEBI:57792"/>
    </ligand>
</feature>
<feature type="binding site" evidence="9">
    <location>
        <position position="13"/>
    </location>
    <ligand>
        <name>NADPH</name>
        <dbReference type="ChEBI" id="CHEBI:57783"/>
    </ligand>
</feature>
<dbReference type="InterPro" id="IPR013644">
    <property type="entry name" value="DXP_reductoisomerase_C"/>
</dbReference>
<evidence type="ECO:0000256" key="1">
    <source>
        <dbReference type="ARBA" id="ARBA00005094"/>
    </source>
</evidence>
<dbReference type="InterPro" id="IPR013512">
    <property type="entry name" value="DXP_reductoisomerase_N"/>
</dbReference>
<comment type="caution">
    <text evidence="9">Lacks conserved residue(s) required for the propagation of feature annotation.</text>
</comment>
<proteinExistence type="inferred from homology"/>
<dbReference type="GO" id="GO:0030145">
    <property type="term" value="F:manganese ion binding"/>
    <property type="evidence" value="ECO:0007669"/>
    <property type="project" value="TreeGrafter"/>
</dbReference>
<dbReference type="GO" id="GO:0051484">
    <property type="term" value="P:isopentenyl diphosphate biosynthetic process, methylerythritol 4-phosphate pathway involved in terpenoid biosynthetic process"/>
    <property type="evidence" value="ECO:0007669"/>
    <property type="project" value="UniProtKB-ARBA"/>
</dbReference>
<comment type="pathway">
    <text evidence="1 9">Isoprenoid biosynthesis; isopentenyl diphosphate biosynthesis via DXP pathway; isopentenyl diphosphate from 1-deoxy-D-xylulose 5-phosphate: step 1/6.</text>
</comment>
<accession>A0A0R2U910</accession>
<keyword evidence="13" id="KW-0413">Isomerase</keyword>
<dbReference type="SUPFAM" id="SSF55347">
    <property type="entry name" value="Glyceraldehyde-3-phosphate dehydrogenase-like, C-terminal domain"/>
    <property type="match status" value="1"/>
</dbReference>
<keyword evidence="7 9" id="KW-0414">Isoprene biosynthesis</keyword>
<dbReference type="Pfam" id="PF02670">
    <property type="entry name" value="DXP_reductoisom"/>
    <property type="match status" value="1"/>
</dbReference>
<evidence type="ECO:0000256" key="9">
    <source>
        <dbReference type="HAMAP-Rule" id="MF_00183"/>
    </source>
</evidence>
<dbReference type="EMBL" id="LICS01000010">
    <property type="protein sequence ID" value="KRO95989.1"/>
    <property type="molecule type" value="Genomic_DNA"/>
</dbReference>
<evidence type="ECO:0000256" key="3">
    <source>
        <dbReference type="ARBA" id="ARBA00022723"/>
    </source>
</evidence>
<feature type="binding site" evidence="9">
    <location>
        <position position="148"/>
    </location>
    <ligand>
        <name>Mn(2+)</name>
        <dbReference type="ChEBI" id="CHEBI:29035"/>
    </ligand>
</feature>
<dbReference type="Pfam" id="PF13288">
    <property type="entry name" value="DXPR_C"/>
    <property type="match status" value="1"/>
</dbReference>
<dbReference type="Gene3D" id="3.40.50.720">
    <property type="entry name" value="NAD(P)-binding Rossmann-like Domain"/>
    <property type="match status" value="1"/>
</dbReference>
<feature type="domain" description="1-deoxy-D-xylulose 5-phosphate reductoisomerase C-terminal" evidence="11">
    <location>
        <begin position="142"/>
        <end position="226"/>
    </location>
</feature>
<evidence type="ECO:0000313" key="14">
    <source>
        <dbReference type="Proteomes" id="UP000051027"/>
    </source>
</evidence>
<dbReference type="PANTHER" id="PTHR30525:SF0">
    <property type="entry name" value="1-DEOXY-D-XYLULOSE 5-PHOSPHATE REDUCTOISOMERASE, CHLOROPLASTIC"/>
    <property type="match status" value="1"/>
</dbReference>
<dbReference type="AlphaFoldDB" id="A0A0R2U910"/>
<feature type="binding site" evidence="9">
    <location>
        <position position="215"/>
    </location>
    <ligand>
        <name>1-deoxy-D-xylulose 5-phosphate</name>
        <dbReference type="ChEBI" id="CHEBI:57792"/>
    </ligand>
</feature>
<comment type="caution">
    <text evidence="13">The sequence shown here is derived from an EMBL/GenBank/DDBJ whole genome shotgun (WGS) entry which is preliminary data.</text>
</comment>
<dbReference type="InterPro" id="IPR036169">
    <property type="entry name" value="DXPR_C_sf"/>
</dbReference>
<feature type="binding site" evidence="9">
    <location>
        <position position="120"/>
    </location>
    <ligand>
        <name>NADPH</name>
        <dbReference type="ChEBI" id="CHEBI:57783"/>
    </ligand>
</feature>
<dbReference type="EC" id="1.1.1.267" evidence="9"/>
<name>A0A0R2U910_9GAMM</name>
<comment type="catalytic activity">
    <reaction evidence="8">
        <text>2-C-methyl-D-erythritol 4-phosphate + NADP(+) = 1-deoxy-D-xylulose 5-phosphate + NADPH + H(+)</text>
        <dbReference type="Rhea" id="RHEA:13717"/>
        <dbReference type="ChEBI" id="CHEBI:15378"/>
        <dbReference type="ChEBI" id="CHEBI:57783"/>
        <dbReference type="ChEBI" id="CHEBI:57792"/>
        <dbReference type="ChEBI" id="CHEBI:58262"/>
        <dbReference type="ChEBI" id="CHEBI:58349"/>
        <dbReference type="EC" id="1.1.1.267"/>
    </reaction>
    <physiologicalReaction direction="right-to-left" evidence="8">
        <dbReference type="Rhea" id="RHEA:13719"/>
    </physiologicalReaction>
</comment>
<dbReference type="PIRSF" id="PIRSF006205">
    <property type="entry name" value="Dxp_reductismrs"/>
    <property type="match status" value="1"/>
</dbReference>
<dbReference type="GO" id="GO:0070402">
    <property type="term" value="F:NADPH binding"/>
    <property type="evidence" value="ECO:0007669"/>
    <property type="project" value="InterPro"/>
</dbReference>
<dbReference type="Pfam" id="PF08436">
    <property type="entry name" value="DXP_redisom_C"/>
    <property type="match status" value="1"/>
</dbReference>
<dbReference type="UniPathway" id="UPA00056">
    <property type="reaction ID" value="UER00092"/>
</dbReference>
<evidence type="ECO:0000256" key="8">
    <source>
        <dbReference type="ARBA" id="ARBA00048543"/>
    </source>
</evidence>
<dbReference type="FunFam" id="3.40.50.720:FF:000045">
    <property type="entry name" value="1-deoxy-D-xylulose 5-phosphate reductoisomerase"/>
    <property type="match status" value="1"/>
</dbReference>
<dbReference type="GO" id="GO:0016853">
    <property type="term" value="F:isomerase activity"/>
    <property type="evidence" value="ECO:0007669"/>
    <property type="project" value="UniProtKB-KW"/>
</dbReference>
<comment type="cofactor">
    <cofactor evidence="9">
        <name>Mg(2+)</name>
        <dbReference type="ChEBI" id="CHEBI:18420"/>
    </cofactor>
    <cofactor evidence="9">
        <name>Mn(2+)</name>
        <dbReference type="ChEBI" id="CHEBI:29035"/>
    </cofactor>
</comment>
<evidence type="ECO:0000256" key="5">
    <source>
        <dbReference type="ARBA" id="ARBA00023002"/>
    </source>
</evidence>
<feature type="binding site" evidence="9">
    <location>
        <position position="214"/>
    </location>
    <ligand>
        <name>1-deoxy-D-xylulose 5-phosphate</name>
        <dbReference type="ChEBI" id="CHEBI:57792"/>
    </ligand>
</feature>
<keyword evidence="9" id="KW-0460">Magnesium</keyword>
<dbReference type="InterPro" id="IPR003821">
    <property type="entry name" value="DXP_reductoisomerase"/>
</dbReference>
<feature type="domain" description="1-deoxy-D-xylulose 5-phosphate reductoisomerase N-terminal" evidence="10">
    <location>
        <begin position="4"/>
        <end position="128"/>
    </location>
</feature>
<gene>
    <name evidence="9" type="primary">dxr</name>
    <name evidence="13" type="ORF">ABS10_05390</name>
</gene>
<dbReference type="GO" id="GO:0030604">
    <property type="term" value="F:1-deoxy-D-xylulose-5-phosphate reductoisomerase activity"/>
    <property type="evidence" value="ECO:0007669"/>
    <property type="project" value="UniProtKB-UniRule"/>
</dbReference>
<evidence type="ECO:0000259" key="10">
    <source>
        <dbReference type="Pfam" id="PF02670"/>
    </source>
</evidence>
<dbReference type="PANTHER" id="PTHR30525">
    <property type="entry name" value="1-DEOXY-D-XYLULOSE 5-PHOSPHATE REDUCTOISOMERASE"/>
    <property type="match status" value="1"/>
</dbReference>
<feature type="binding site" evidence="9">
    <location>
        <position position="196"/>
    </location>
    <ligand>
        <name>1-deoxy-D-xylulose 5-phosphate</name>
        <dbReference type="ChEBI" id="CHEBI:57792"/>
    </ligand>
</feature>
<dbReference type="SUPFAM" id="SSF69055">
    <property type="entry name" value="1-deoxy-D-xylulose-5-phosphate reductoisomerase, C-terminal domain"/>
    <property type="match status" value="1"/>
</dbReference>
<dbReference type="InterPro" id="IPR026877">
    <property type="entry name" value="DXPR_C"/>
</dbReference>
<dbReference type="HAMAP" id="MF_00183">
    <property type="entry name" value="DXP_reductoisom"/>
    <property type="match status" value="1"/>
</dbReference>
<sequence>MKNIVLLGATGSIGTSVLNVLRQNKEQFNLRAIALDQDLDSALKVDDEFHLESIFVASKNTSSEHPLFNSNANICYGQEALKEIIQHPEVDIVISAIAGFAGLQGSFYAVDAGKTTLVANKESIVAAGDILLPLAAKRHAKIIPVDSEHNAIYQCLSGEKSTSAVSKILITASGGPFRELSMKELEEVTLEEALQHPTWAMGSKITIDSATLMNKCLELIEACYLFDIPESMIEVVTHPQSIIHSMVTYHDGSTIAQMSNPSMEVPIANALGEDSRVPIHFNDLDFSSMNLTFEPIPEGREMIFEMARKVCREKGNLGAIFNAANEVAVQAFRDARITFINIYEVVDRTFNHFSCSNIATMEDVFKYDRQARIQAEKVIKSLN</sequence>
<dbReference type="Proteomes" id="UP000051027">
    <property type="component" value="Unassembled WGS sequence"/>
</dbReference>
<feature type="binding site" evidence="9">
    <location>
        <position position="121"/>
    </location>
    <ligand>
        <name>1-deoxy-D-xylulose 5-phosphate</name>
        <dbReference type="ChEBI" id="CHEBI:57792"/>
    </ligand>
</feature>
<feature type="domain" description="DXP reductoisomerase C-terminal" evidence="12">
    <location>
        <begin position="258"/>
        <end position="372"/>
    </location>
</feature>
<evidence type="ECO:0000259" key="12">
    <source>
        <dbReference type="Pfam" id="PF13288"/>
    </source>
</evidence>
<feature type="binding site" evidence="9">
    <location>
        <position position="209"/>
    </location>
    <ligand>
        <name>1-deoxy-D-xylulose 5-phosphate</name>
        <dbReference type="ChEBI" id="CHEBI:57792"/>
    </ligand>
</feature>
<feature type="binding site" evidence="9">
    <location>
        <position position="202"/>
    </location>
    <ligand>
        <name>NADPH</name>
        <dbReference type="ChEBI" id="CHEBI:57783"/>
    </ligand>
</feature>
<feature type="binding site" evidence="9">
    <location>
        <position position="10"/>
    </location>
    <ligand>
        <name>NADPH</name>
        <dbReference type="ChEBI" id="CHEBI:57783"/>
    </ligand>
</feature>
<evidence type="ECO:0000256" key="6">
    <source>
        <dbReference type="ARBA" id="ARBA00023211"/>
    </source>
</evidence>
<keyword evidence="3 9" id="KW-0479">Metal-binding</keyword>
<feature type="binding site" evidence="9">
    <location>
        <position position="122"/>
    </location>
    <ligand>
        <name>NADPH</name>
        <dbReference type="ChEBI" id="CHEBI:57783"/>
    </ligand>
</feature>
<dbReference type="InterPro" id="IPR036291">
    <property type="entry name" value="NAD(P)-bd_dom_sf"/>
</dbReference>
<protein>
    <recommendedName>
        <fullName evidence="9">1-deoxy-D-xylulose 5-phosphate reductoisomerase</fullName>
        <shortName evidence="9">DXP reductoisomerase</shortName>
        <ecNumber evidence="9">1.1.1.267</ecNumber>
    </recommendedName>
    <alternativeName>
        <fullName evidence="9">1-deoxyxylulose-5-phosphate reductoisomerase</fullName>
    </alternativeName>
    <alternativeName>
        <fullName evidence="9">2-C-methyl-D-erythritol 4-phosphate synthase</fullName>
    </alternativeName>
</protein>
<comment type="function">
    <text evidence="9">Catalyzes the NADPH-dependent rearrangement and reduction of 1-deoxy-D-xylulose-5-phosphate (DXP) to 2-C-methyl-D-erythritol 4-phosphate (MEP).</text>
</comment>
<evidence type="ECO:0000256" key="7">
    <source>
        <dbReference type="ARBA" id="ARBA00023229"/>
    </source>
</evidence>
<keyword evidence="4 9" id="KW-0521">NADP</keyword>
<feature type="binding site" evidence="9">
    <location>
        <position position="218"/>
    </location>
    <ligand>
        <name>1-deoxy-D-xylulose 5-phosphate</name>
        <dbReference type="ChEBI" id="CHEBI:57792"/>
    </ligand>
</feature>
<evidence type="ECO:0000256" key="2">
    <source>
        <dbReference type="ARBA" id="ARBA00006825"/>
    </source>
</evidence>
<evidence type="ECO:0000256" key="4">
    <source>
        <dbReference type="ARBA" id="ARBA00022857"/>
    </source>
</evidence>
<reference evidence="13 14" key="1">
    <citation type="submission" date="2015-10" db="EMBL/GenBank/DDBJ databases">
        <title>Metagenome-Assembled Genomes uncover a global brackish microbiome.</title>
        <authorList>
            <person name="Hugerth L.W."/>
            <person name="Larsson J."/>
            <person name="Alneberg J."/>
            <person name="Lindh M.V."/>
            <person name="Legrand C."/>
            <person name="Pinhassi J."/>
            <person name="Andersson A.F."/>
        </authorList>
    </citation>
    <scope>NUCLEOTIDE SEQUENCE [LARGE SCALE GENOMIC DNA]</scope>
    <source>
        <strain evidence="13">BACL1 MAG-120820-bin45</strain>
    </source>
</reference>
<evidence type="ECO:0000259" key="11">
    <source>
        <dbReference type="Pfam" id="PF08436"/>
    </source>
</evidence>
<dbReference type="STRING" id="1655612.ABS10_05390"/>
<dbReference type="SUPFAM" id="SSF51735">
    <property type="entry name" value="NAD(P)-binding Rossmann-fold domains"/>
    <property type="match status" value="1"/>
</dbReference>